<protein>
    <submittedName>
        <fullName evidence="1">Uncharacterized protein</fullName>
    </submittedName>
</protein>
<evidence type="ECO:0000313" key="1">
    <source>
        <dbReference type="EMBL" id="HIS37270.1"/>
    </source>
</evidence>
<organism evidence="1 2">
    <name type="scientific">Candidatus Scatousia excrementigallinarum</name>
    <dbReference type="NCBI Taxonomy" id="2840935"/>
    <lineage>
        <taxon>Bacteria</taxon>
        <taxon>Candidatus Scatousia</taxon>
    </lineage>
</organism>
<evidence type="ECO:0000313" key="2">
    <source>
        <dbReference type="Proteomes" id="UP000823928"/>
    </source>
</evidence>
<dbReference type="AlphaFoldDB" id="A0A9D1F0G8"/>
<accession>A0A9D1F0G8</accession>
<sequence>TFDNISGVAGDIDKGGEKHFKDILANDEEYINTLKQWSKNIISETPDKKLNKTFYETIIKKTGVSENIKFKGDKGYFSNNLGSLCDSLSNVLHNVTKIDLEDAHISDYFKKAKKLVNWKSAAGLGVIIPLAISAQPINRWITHKLSGKKGAPIYNDDKERVLTADEKRKLTAKKFFAVPLMAGVAGLSMWMDRPSLKMFQFKNIFPTMDQARIISAATFSSRIAASEDSNELKENTIRDIATFSSFYFLGDYAAKAIATLLDKYNKDSQLLTHLKNSKEGDNIFKRFWNWAKHTSIKSTDEIMAIKDEALRTKNKNLRSICQLGNIAFSLISLGIFIPVYTRTQVNKKEREKLEALKNAKNDNTGAPAQTEAAVHAASTTMTGNTTATKATPFKAFFNS</sequence>
<name>A0A9D1F0G8_9BACT</name>
<feature type="non-terminal residue" evidence="1">
    <location>
        <position position="1"/>
    </location>
</feature>
<reference evidence="1" key="2">
    <citation type="journal article" date="2021" name="PeerJ">
        <title>Extensive microbial diversity within the chicken gut microbiome revealed by metagenomics and culture.</title>
        <authorList>
            <person name="Gilroy R."/>
            <person name="Ravi A."/>
            <person name="Getino M."/>
            <person name="Pursley I."/>
            <person name="Horton D.L."/>
            <person name="Alikhan N.F."/>
            <person name="Baker D."/>
            <person name="Gharbi K."/>
            <person name="Hall N."/>
            <person name="Watson M."/>
            <person name="Adriaenssens E.M."/>
            <person name="Foster-Nyarko E."/>
            <person name="Jarju S."/>
            <person name="Secka A."/>
            <person name="Antonio M."/>
            <person name="Oren A."/>
            <person name="Chaudhuri R.R."/>
            <person name="La Ragione R."/>
            <person name="Hildebrand F."/>
            <person name="Pallen M.J."/>
        </authorList>
    </citation>
    <scope>NUCLEOTIDE SEQUENCE</scope>
    <source>
        <strain evidence="1">6276</strain>
    </source>
</reference>
<gene>
    <name evidence="1" type="ORF">IAC10_11700</name>
</gene>
<proteinExistence type="predicted"/>
<comment type="caution">
    <text evidence="1">The sequence shown here is derived from an EMBL/GenBank/DDBJ whole genome shotgun (WGS) entry which is preliminary data.</text>
</comment>
<dbReference type="EMBL" id="DVIU01000232">
    <property type="protein sequence ID" value="HIS37270.1"/>
    <property type="molecule type" value="Genomic_DNA"/>
</dbReference>
<reference evidence="1" key="1">
    <citation type="submission" date="2020-10" db="EMBL/GenBank/DDBJ databases">
        <authorList>
            <person name="Gilroy R."/>
        </authorList>
    </citation>
    <scope>NUCLEOTIDE SEQUENCE</scope>
    <source>
        <strain evidence="1">6276</strain>
    </source>
</reference>
<dbReference type="Proteomes" id="UP000823928">
    <property type="component" value="Unassembled WGS sequence"/>
</dbReference>